<dbReference type="Proteomes" id="UP001274321">
    <property type="component" value="Unassembled WGS sequence"/>
</dbReference>
<organism evidence="2 3">
    <name type="scientific">Terrihabitans rhizophilus</name>
    <dbReference type="NCBI Taxonomy" id="3092662"/>
    <lineage>
        <taxon>Bacteria</taxon>
        <taxon>Pseudomonadati</taxon>
        <taxon>Pseudomonadota</taxon>
        <taxon>Alphaproteobacteria</taxon>
        <taxon>Hyphomicrobiales</taxon>
        <taxon>Terrihabitans</taxon>
    </lineage>
</organism>
<evidence type="ECO:0000313" key="3">
    <source>
        <dbReference type="Proteomes" id="UP001274321"/>
    </source>
</evidence>
<comment type="caution">
    <text evidence="2">The sequence shown here is derived from an EMBL/GenBank/DDBJ whole genome shotgun (WGS) entry which is preliminary data.</text>
</comment>
<feature type="compositionally biased region" description="Acidic residues" evidence="1">
    <location>
        <begin position="41"/>
        <end position="51"/>
    </location>
</feature>
<proteinExistence type="predicted"/>
<dbReference type="Pfam" id="PF10691">
    <property type="entry name" value="DUF2497"/>
    <property type="match status" value="1"/>
</dbReference>
<keyword evidence="3" id="KW-1185">Reference proteome</keyword>
<protein>
    <submittedName>
        <fullName evidence="2">DUF2497 domain-containing protein</fullName>
    </submittedName>
</protein>
<sequence>MNNTAKAHEPTMEEILASIRRIIADDENAQPRPALRAVEPEAPELDDVEDEDTYVTVPDQAAGLTDDLAAFDAAIRNAAENEKAGQETLAAYGFTAASAPVEVEVAPAGPRTPFHAETETLVGAEATRAVASAFGTLSNTIISQNGRTLDDLVQDMLRPMLSDWLDDNLPGIVERLVRAEIERVSRGPRR</sequence>
<name>A0ABU4RQA8_9HYPH</name>
<gene>
    <name evidence="2" type="ORF">SCD90_13195</name>
</gene>
<dbReference type="InterPro" id="IPR019632">
    <property type="entry name" value="DUF2497"/>
</dbReference>
<accession>A0ABU4RQA8</accession>
<feature type="region of interest" description="Disordered" evidence="1">
    <location>
        <begin position="28"/>
        <end position="51"/>
    </location>
</feature>
<dbReference type="EMBL" id="JAXAFJ010000008">
    <property type="protein sequence ID" value="MDX6807021.1"/>
    <property type="molecule type" value="Genomic_DNA"/>
</dbReference>
<evidence type="ECO:0000313" key="2">
    <source>
        <dbReference type="EMBL" id="MDX6807021.1"/>
    </source>
</evidence>
<reference evidence="2 3" key="1">
    <citation type="submission" date="2023-11" db="EMBL/GenBank/DDBJ databases">
        <authorList>
            <person name="Bao R."/>
        </authorList>
    </citation>
    <scope>NUCLEOTIDE SEQUENCE [LARGE SCALE GENOMIC DNA]</scope>
    <source>
        <strain evidence="2 3">PJ23</strain>
    </source>
</reference>
<evidence type="ECO:0000256" key="1">
    <source>
        <dbReference type="SAM" id="MobiDB-lite"/>
    </source>
</evidence>